<reference evidence="1" key="2">
    <citation type="submission" date="2020-09" db="EMBL/GenBank/DDBJ databases">
        <title>Reference genome assembly for Australian Ascochyta lentis isolate Al4.</title>
        <authorList>
            <person name="Lee R.C."/>
            <person name="Farfan-Caceres L.M."/>
            <person name="Debler J.W."/>
            <person name="Williams A.H."/>
            <person name="Henares B.M."/>
        </authorList>
    </citation>
    <scope>NUCLEOTIDE SEQUENCE</scope>
    <source>
        <strain evidence="1">Al4</strain>
    </source>
</reference>
<dbReference type="AlphaFoldDB" id="A0A8H7MDW4"/>
<evidence type="ECO:0000313" key="1">
    <source>
        <dbReference type="EMBL" id="KAF9691268.1"/>
    </source>
</evidence>
<comment type="caution">
    <text evidence="1">The sequence shown here is derived from an EMBL/GenBank/DDBJ whole genome shotgun (WGS) entry which is preliminary data.</text>
</comment>
<sequence length="134" mass="15300">MSANTRPTPRLTLLDQTFWEVLPANYDKIKQRWLRIATLHEEARSDLLPSDRAGALSSLKAELEMLKKDLDEYRALVRGIDITDVAEMYVVAGEVRERALQIAKADFGDVEASLKMVEDRMKEVKAELVYGFDQ</sequence>
<organism evidence="1 2">
    <name type="scientific">Ascochyta lentis</name>
    <dbReference type="NCBI Taxonomy" id="205686"/>
    <lineage>
        <taxon>Eukaryota</taxon>
        <taxon>Fungi</taxon>
        <taxon>Dikarya</taxon>
        <taxon>Ascomycota</taxon>
        <taxon>Pezizomycotina</taxon>
        <taxon>Dothideomycetes</taxon>
        <taxon>Pleosporomycetidae</taxon>
        <taxon>Pleosporales</taxon>
        <taxon>Pleosporineae</taxon>
        <taxon>Didymellaceae</taxon>
        <taxon>Ascochyta</taxon>
    </lineage>
</organism>
<proteinExistence type="predicted"/>
<gene>
    <name evidence="1" type="ORF">EKO04_010648</name>
</gene>
<dbReference type="EMBL" id="RZGK01000021">
    <property type="protein sequence ID" value="KAF9691268.1"/>
    <property type="molecule type" value="Genomic_DNA"/>
</dbReference>
<dbReference type="OrthoDB" id="3682662at2759"/>
<dbReference type="Proteomes" id="UP000651452">
    <property type="component" value="Unassembled WGS sequence"/>
</dbReference>
<evidence type="ECO:0000313" key="2">
    <source>
        <dbReference type="Proteomes" id="UP000651452"/>
    </source>
</evidence>
<reference evidence="1" key="1">
    <citation type="submission" date="2018-12" db="EMBL/GenBank/DDBJ databases">
        <authorList>
            <person name="Syme R.A."/>
            <person name="Farfan-Caceres L."/>
            <person name="Lichtenzveig J."/>
        </authorList>
    </citation>
    <scope>NUCLEOTIDE SEQUENCE</scope>
    <source>
        <strain evidence="1">Al4</strain>
    </source>
</reference>
<keyword evidence="2" id="KW-1185">Reference proteome</keyword>
<name>A0A8H7MDW4_9PLEO</name>
<protein>
    <submittedName>
        <fullName evidence="1">Uncharacterized protein</fullName>
    </submittedName>
</protein>
<accession>A0A8H7MDW4</accession>